<evidence type="ECO:0000313" key="2">
    <source>
        <dbReference type="Proteomes" id="UP001054945"/>
    </source>
</evidence>
<proteinExistence type="predicted"/>
<dbReference type="AlphaFoldDB" id="A0AAV4TDM2"/>
<protein>
    <recommendedName>
        <fullName evidence="3">Ribosomal protein S12</fullName>
    </recommendedName>
</protein>
<comment type="caution">
    <text evidence="1">The sequence shown here is derived from an EMBL/GenBank/DDBJ whole genome shotgun (WGS) entry which is preliminary data.</text>
</comment>
<sequence length="127" mass="14451">MGRLVGGGRSKWNLLVHQQSGPIRNPYLSLNQSVISQAVKHVYLLLAYCILPLLWYNHNNPTDFRPNALVIFRAQQRPLSSGKVLVRFAKSNHIVRLCIKVGVTQTPVDNRISGVTQCKHVDRQRRN</sequence>
<accession>A0AAV4TDM2</accession>
<dbReference type="EMBL" id="BPLR01010982">
    <property type="protein sequence ID" value="GIY43481.1"/>
    <property type="molecule type" value="Genomic_DNA"/>
</dbReference>
<organism evidence="1 2">
    <name type="scientific">Caerostris extrusa</name>
    <name type="common">Bark spider</name>
    <name type="synonym">Caerostris bankana</name>
    <dbReference type="NCBI Taxonomy" id="172846"/>
    <lineage>
        <taxon>Eukaryota</taxon>
        <taxon>Metazoa</taxon>
        <taxon>Ecdysozoa</taxon>
        <taxon>Arthropoda</taxon>
        <taxon>Chelicerata</taxon>
        <taxon>Arachnida</taxon>
        <taxon>Araneae</taxon>
        <taxon>Araneomorphae</taxon>
        <taxon>Entelegynae</taxon>
        <taxon>Araneoidea</taxon>
        <taxon>Araneidae</taxon>
        <taxon>Caerostris</taxon>
    </lineage>
</organism>
<dbReference type="Proteomes" id="UP001054945">
    <property type="component" value="Unassembled WGS sequence"/>
</dbReference>
<name>A0AAV4TDM2_CAEEX</name>
<gene>
    <name evidence="1" type="ORF">CEXT_345901</name>
</gene>
<keyword evidence="2" id="KW-1185">Reference proteome</keyword>
<reference evidence="1 2" key="1">
    <citation type="submission" date="2021-06" db="EMBL/GenBank/DDBJ databases">
        <title>Caerostris extrusa draft genome.</title>
        <authorList>
            <person name="Kono N."/>
            <person name="Arakawa K."/>
        </authorList>
    </citation>
    <scope>NUCLEOTIDE SEQUENCE [LARGE SCALE GENOMIC DNA]</scope>
</reference>
<evidence type="ECO:0000313" key="1">
    <source>
        <dbReference type="EMBL" id="GIY43481.1"/>
    </source>
</evidence>
<evidence type="ECO:0008006" key="3">
    <source>
        <dbReference type="Google" id="ProtNLM"/>
    </source>
</evidence>